<dbReference type="Gene3D" id="3.40.50.2000">
    <property type="entry name" value="Glycogen Phosphorylase B"/>
    <property type="match status" value="1"/>
</dbReference>
<reference evidence="2 3" key="1">
    <citation type="submission" date="2017-11" db="EMBL/GenBank/DDBJ databases">
        <title>Genomic Encyclopedia of Archaeal and Bacterial Type Strains, Phase II (KMG-II): From Individual Species to Whole Genera.</title>
        <authorList>
            <person name="Goeker M."/>
        </authorList>
    </citation>
    <scope>NUCLEOTIDE SEQUENCE [LARGE SCALE GENOMIC DNA]</scope>
    <source>
        <strain evidence="2 3">DSM 25625</strain>
    </source>
</reference>
<dbReference type="PANTHER" id="PTHR12526">
    <property type="entry name" value="GLYCOSYLTRANSFERASE"/>
    <property type="match status" value="1"/>
</dbReference>
<evidence type="ECO:0000313" key="3">
    <source>
        <dbReference type="Proteomes" id="UP000230161"/>
    </source>
</evidence>
<comment type="caution">
    <text evidence="2">The sequence shown here is derived from an EMBL/GenBank/DDBJ whole genome shotgun (WGS) entry which is preliminary data.</text>
</comment>
<evidence type="ECO:0000313" key="2">
    <source>
        <dbReference type="EMBL" id="PJJ61739.1"/>
    </source>
</evidence>
<dbReference type="AlphaFoldDB" id="A0A2M9BUV7"/>
<organism evidence="2 3">
    <name type="scientific">Compostimonas suwonensis</name>
    <dbReference type="NCBI Taxonomy" id="1048394"/>
    <lineage>
        <taxon>Bacteria</taxon>
        <taxon>Bacillati</taxon>
        <taxon>Actinomycetota</taxon>
        <taxon>Actinomycetes</taxon>
        <taxon>Micrococcales</taxon>
        <taxon>Microbacteriaceae</taxon>
        <taxon>Compostimonas</taxon>
    </lineage>
</organism>
<dbReference type="Proteomes" id="UP000230161">
    <property type="component" value="Unassembled WGS sequence"/>
</dbReference>
<evidence type="ECO:0000256" key="1">
    <source>
        <dbReference type="SAM" id="MobiDB-lite"/>
    </source>
</evidence>
<dbReference type="SUPFAM" id="SSF53756">
    <property type="entry name" value="UDP-Glycosyltransferase/glycogen phosphorylase"/>
    <property type="match status" value="1"/>
</dbReference>
<gene>
    <name evidence="2" type="ORF">CLV54_2689</name>
</gene>
<feature type="region of interest" description="Disordered" evidence="1">
    <location>
        <begin position="1"/>
        <end position="31"/>
    </location>
</feature>
<dbReference type="GO" id="GO:0016757">
    <property type="term" value="F:glycosyltransferase activity"/>
    <property type="evidence" value="ECO:0007669"/>
    <property type="project" value="TreeGrafter"/>
</dbReference>
<dbReference type="EMBL" id="PGFB01000004">
    <property type="protein sequence ID" value="PJJ61739.1"/>
    <property type="molecule type" value="Genomic_DNA"/>
</dbReference>
<name>A0A2M9BUV7_9MICO</name>
<keyword evidence="3" id="KW-1185">Reference proteome</keyword>
<feature type="compositionally biased region" description="Basic residues" evidence="1">
    <location>
        <begin position="7"/>
        <end position="17"/>
    </location>
</feature>
<accession>A0A2M9BUV7</accession>
<proteinExistence type="predicted"/>
<sequence>MTERHPTLRRSCRHKGARTMTGATNTSSPRRTRVVVATGDSLGAKMAGPAIRAWNIALAVSQVADVKLVSTARADLQADDFEVAFDDEDALRRDLEWCDVLVFQGHLLHHHPWIAETDVVIVADIYDPMHLETLEQGRYLSESDRSNFTLMTAEVLNSQIERADLLLCASEKQRDFWLGQMAALGRINPATYDHDSSLRSLLTVVPFGVSDEPPVQTRHALKGAIDGISEDDKVILWGGGIYNWFDPLTLIHAVHQLSLKNDNVRLFFLGMSHPNPDVPIMKMSVQARNLAEELGLVGRVVFFNEEWVEFDDRANYLLDADAGVSTHFDHLETSYSFRTRVLDYLWAGLPIVTTGGDTFEPIIRDEGLGRTVPPEDVDALVEALEDVLFGDDGPRYAANSARFAQELTWSKVLAPLVEFAVEPYRAPDLVRGLRTPRAEELADYKFRLDRVEGSASWRITAPLRSLLGAAKNLRKKIGGGTPTAG</sequence>
<dbReference type="CDD" id="cd03801">
    <property type="entry name" value="GT4_PimA-like"/>
    <property type="match status" value="1"/>
</dbReference>
<protein>
    <submittedName>
        <fullName evidence="2">Glycosyl transferase family 1</fullName>
    </submittedName>
</protein>
<dbReference type="PANTHER" id="PTHR12526:SF635">
    <property type="entry name" value="GLYCOSYL TRANSFERASE GROUP 1"/>
    <property type="match status" value="1"/>
</dbReference>
<dbReference type="Pfam" id="PF13692">
    <property type="entry name" value="Glyco_trans_1_4"/>
    <property type="match status" value="1"/>
</dbReference>
<keyword evidence="2" id="KW-0808">Transferase</keyword>